<reference evidence="1 2" key="1">
    <citation type="submission" date="2016-12" db="EMBL/GenBank/DDBJ databases">
        <title>The genomes of Aspergillus section Nigri reveals drivers in fungal speciation.</title>
        <authorList>
            <consortium name="DOE Joint Genome Institute"/>
            <person name="Vesth T.C."/>
            <person name="Nybo J."/>
            <person name="Theobald S."/>
            <person name="Brandl J."/>
            <person name="Frisvad J.C."/>
            <person name="Nielsen K.F."/>
            <person name="Lyhne E.K."/>
            <person name="Kogle M.E."/>
            <person name="Kuo A."/>
            <person name="Riley R."/>
            <person name="Clum A."/>
            <person name="Nolan M."/>
            <person name="Lipzen A."/>
            <person name="Salamov A."/>
            <person name="Henrissat B."/>
            <person name="Wiebenga A."/>
            <person name="De Vries R.P."/>
            <person name="Grigoriev I.V."/>
            <person name="Mortensen U.H."/>
            <person name="Andersen M.R."/>
            <person name="Baker S.E."/>
        </authorList>
    </citation>
    <scope>NUCLEOTIDE SEQUENCE [LARGE SCALE GENOMIC DNA]</scope>
    <source>
        <strain evidence="1 2">CBS 117.55</strain>
    </source>
</reference>
<evidence type="ECO:0008006" key="3">
    <source>
        <dbReference type="Google" id="ProtNLM"/>
    </source>
</evidence>
<dbReference type="Gene3D" id="3.30.70.100">
    <property type="match status" value="1"/>
</dbReference>
<protein>
    <recommendedName>
        <fullName evidence="3">ABM domain-containing protein</fullName>
    </recommendedName>
</protein>
<dbReference type="RefSeq" id="XP_025399490.1">
    <property type="nucleotide sequence ID" value="XM_025543215.1"/>
</dbReference>
<dbReference type="OrthoDB" id="3542212at2759"/>
<sequence length="208" mass="23267">MLVELSLFRHPAFLPSASSTLQSHLRLIAESSPSTYIYTQMEDPTYIYIIQPATLTRKNDKVEELSAHEGINLEWTLQIELNHHATDTPETETTQLDSLLPTKAPVIAIGRYFVPPEKKTGYLETFNATKGHLEAFTAPYPLAGGWETYPSSAGGDDKEDYVLFSGWDAVERHFAFADTEGFNEFAKIKGFLDGGDIKHVVRWEGVGQ</sequence>
<dbReference type="PANTHER" id="PTHR42052:SF1">
    <property type="entry name" value="ABM DOMAIN-CONTAINING PROTEIN"/>
    <property type="match status" value="1"/>
</dbReference>
<name>A0A317W8J7_9EURO</name>
<proteinExistence type="predicted"/>
<evidence type="ECO:0000313" key="2">
    <source>
        <dbReference type="Proteomes" id="UP000247233"/>
    </source>
</evidence>
<keyword evidence="2" id="KW-1185">Reference proteome</keyword>
<dbReference type="Proteomes" id="UP000247233">
    <property type="component" value="Unassembled WGS sequence"/>
</dbReference>
<accession>A0A317W8J7</accession>
<comment type="caution">
    <text evidence="1">The sequence shown here is derived from an EMBL/GenBank/DDBJ whole genome shotgun (WGS) entry which is preliminary data.</text>
</comment>
<gene>
    <name evidence="1" type="ORF">BO70DRAFT_362148</name>
</gene>
<dbReference type="AlphaFoldDB" id="A0A317W8J7"/>
<evidence type="ECO:0000313" key="1">
    <source>
        <dbReference type="EMBL" id="PWY82225.1"/>
    </source>
</evidence>
<organism evidence="1 2">
    <name type="scientific">Aspergillus heteromorphus CBS 117.55</name>
    <dbReference type="NCBI Taxonomy" id="1448321"/>
    <lineage>
        <taxon>Eukaryota</taxon>
        <taxon>Fungi</taxon>
        <taxon>Dikarya</taxon>
        <taxon>Ascomycota</taxon>
        <taxon>Pezizomycotina</taxon>
        <taxon>Eurotiomycetes</taxon>
        <taxon>Eurotiomycetidae</taxon>
        <taxon>Eurotiales</taxon>
        <taxon>Aspergillaceae</taxon>
        <taxon>Aspergillus</taxon>
        <taxon>Aspergillus subgen. Circumdati</taxon>
    </lineage>
</organism>
<dbReference type="GeneID" id="37065452"/>
<dbReference type="VEuPathDB" id="FungiDB:BO70DRAFT_362148"/>
<dbReference type="PANTHER" id="PTHR42052">
    <property type="entry name" value="ABM DOMAIN-CONTAINING PROTEIN"/>
    <property type="match status" value="1"/>
</dbReference>
<dbReference type="EMBL" id="MSFL01000012">
    <property type="protein sequence ID" value="PWY82225.1"/>
    <property type="molecule type" value="Genomic_DNA"/>
</dbReference>